<dbReference type="Proteomes" id="UP000176944">
    <property type="component" value="Chromosome"/>
</dbReference>
<proteinExistence type="predicted"/>
<dbReference type="AlphaFoldDB" id="A0A9Q9UWJ0"/>
<evidence type="ECO:0000256" key="1">
    <source>
        <dbReference type="SAM" id="MobiDB-lite"/>
    </source>
</evidence>
<gene>
    <name evidence="2" type="ORF">BJP36_38285</name>
</gene>
<name>A0A9Q9UWJ0_MOOP1</name>
<reference evidence="2" key="2">
    <citation type="submission" date="2022-10" db="EMBL/GenBank/DDBJ databases">
        <authorList>
            <person name="Ngo T.-E."/>
        </authorList>
    </citation>
    <scope>NUCLEOTIDE SEQUENCE</scope>
    <source>
        <strain evidence="2">JHB</strain>
    </source>
</reference>
<dbReference type="EMBL" id="CP017708">
    <property type="protein sequence ID" value="WAN69936.1"/>
    <property type="molecule type" value="Genomic_DNA"/>
</dbReference>
<organism evidence="2">
    <name type="scientific">Moorena producens (strain JHB)</name>
    <dbReference type="NCBI Taxonomy" id="1454205"/>
    <lineage>
        <taxon>Bacteria</taxon>
        <taxon>Bacillati</taxon>
        <taxon>Cyanobacteriota</taxon>
        <taxon>Cyanophyceae</taxon>
        <taxon>Coleofasciculales</taxon>
        <taxon>Coleofasciculaceae</taxon>
        <taxon>Moorena</taxon>
    </lineage>
</organism>
<reference evidence="2" key="1">
    <citation type="journal article" date="2017" name="Proc. Natl. Acad. Sci. U.S.A.">
        <title>Comparative genomics uncovers the prolific and distinctive metabolic potential of the cyanobacterial genus Moorea.</title>
        <authorList>
            <person name="Leao T."/>
            <person name="Castelao G."/>
            <person name="Korobeynikov A."/>
            <person name="Monroe E.A."/>
            <person name="Podell S."/>
            <person name="Glukhov E."/>
            <person name="Allen E.E."/>
            <person name="Gerwick W.H."/>
            <person name="Gerwick L."/>
        </authorList>
    </citation>
    <scope>NUCLEOTIDE SEQUENCE</scope>
    <source>
        <strain evidence="2">JHB</strain>
    </source>
</reference>
<feature type="region of interest" description="Disordered" evidence="1">
    <location>
        <begin position="1"/>
        <end position="33"/>
    </location>
</feature>
<sequence length="59" mass="6389">MGIGTHPVPLPGGERESGIGNRESGIGNRESGVGNREVWGVWGVWEFYYLALCKHSASM</sequence>
<accession>A0A9Q9UWJ0</accession>
<protein>
    <submittedName>
        <fullName evidence="2">Uncharacterized protein</fullName>
    </submittedName>
</protein>
<evidence type="ECO:0000313" key="2">
    <source>
        <dbReference type="EMBL" id="WAN69936.1"/>
    </source>
</evidence>